<proteinExistence type="predicted"/>
<feature type="region of interest" description="Disordered" evidence="1">
    <location>
        <begin position="27"/>
        <end position="50"/>
    </location>
</feature>
<reference evidence="3 5" key="2">
    <citation type="submission" date="2016-11" db="EMBL/GenBank/DDBJ databases">
        <title>Whole genomes of Flavobacteriaceae.</title>
        <authorList>
            <person name="Stine C."/>
            <person name="Li C."/>
            <person name="Tadesse D."/>
        </authorList>
    </citation>
    <scope>NUCLEOTIDE SEQUENCE [LARGE SCALE GENOMIC DNA]</scope>
    <source>
        <strain evidence="3 5">ATCC 29551</strain>
    </source>
</reference>
<keyword evidence="5" id="KW-1185">Reference proteome</keyword>
<protein>
    <submittedName>
        <fullName evidence="2">Conjugal transfer protein TraD</fullName>
    </submittedName>
</protein>
<reference evidence="2 4" key="1">
    <citation type="submission" date="2014-07" db="EMBL/GenBank/DDBJ databases">
        <title>Genome of Flavobacterium hydatis DSM 2063.</title>
        <authorList>
            <person name="Pipes S.E."/>
            <person name="Stropko S.J."/>
            <person name="Newman J.D."/>
        </authorList>
    </citation>
    <scope>NUCLEOTIDE SEQUENCE [LARGE SCALE GENOMIC DNA]</scope>
    <source>
        <strain evidence="2 4">DSM 2063</strain>
    </source>
</reference>
<evidence type="ECO:0000313" key="4">
    <source>
        <dbReference type="Proteomes" id="UP000028712"/>
    </source>
</evidence>
<dbReference type="AlphaFoldDB" id="A0A086AKQ5"/>
<dbReference type="Proteomes" id="UP000028712">
    <property type="component" value="Unassembled WGS sequence"/>
</dbReference>
<sequence>MENVIVICLLIVIVLLLQDKIVIKKRSEQQQPKQEKVNPNLPDIMGQPKPVRSLSIPNNATESQIEETEINPYNLDIEYDKNENVGIQIPQEELDEVFSNMPDFEQEEEEWNRYGISSGDDSLAQGVTYDELSSVGVLLQKEKLEQAQKETAIAIVQKLQGTELFSLLENSIEGASRKIAMLLDSSLSEADSGSSTLRKNDLGDFDIGEFV</sequence>
<gene>
    <name evidence="3" type="ORF">B0A62_09375</name>
    <name evidence="2" type="ORF">IW20_07950</name>
</gene>
<dbReference type="RefSeq" id="WP_035620624.1">
    <property type="nucleotide sequence ID" value="NZ_JBEWQG010000003.1"/>
</dbReference>
<accession>A0A086AKQ5</accession>
<dbReference type="STRING" id="991.IW20_07950"/>
<organism evidence="2 4">
    <name type="scientific">Flavobacterium hydatis</name>
    <name type="common">Cytophaga aquatilis</name>
    <dbReference type="NCBI Taxonomy" id="991"/>
    <lineage>
        <taxon>Bacteria</taxon>
        <taxon>Pseudomonadati</taxon>
        <taxon>Bacteroidota</taxon>
        <taxon>Flavobacteriia</taxon>
        <taxon>Flavobacteriales</taxon>
        <taxon>Flavobacteriaceae</taxon>
        <taxon>Flavobacterium</taxon>
    </lineage>
</organism>
<dbReference type="OrthoDB" id="1042696at2"/>
<dbReference type="eggNOG" id="ENOG502Z9HA">
    <property type="taxonomic scope" value="Bacteria"/>
</dbReference>
<comment type="caution">
    <text evidence="2">The sequence shown here is derived from an EMBL/GenBank/DDBJ whole genome shotgun (WGS) entry which is preliminary data.</text>
</comment>
<evidence type="ECO:0000313" key="2">
    <source>
        <dbReference type="EMBL" id="KFF17269.1"/>
    </source>
</evidence>
<evidence type="ECO:0000256" key="1">
    <source>
        <dbReference type="SAM" id="MobiDB-lite"/>
    </source>
</evidence>
<feature type="compositionally biased region" description="Basic and acidic residues" evidence="1">
    <location>
        <begin position="27"/>
        <end position="36"/>
    </location>
</feature>
<name>A0A086AKQ5_FLAHY</name>
<evidence type="ECO:0000313" key="3">
    <source>
        <dbReference type="EMBL" id="OXA95104.1"/>
    </source>
</evidence>
<dbReference type="Proteomes" id="UP000198424">
    <property type="component" value="Unassembled WGS sequence"/>
</dbReference>
<evidence type="ECO:0000313" key="5">
    <source>
        <dbReference type="Proteomes" id="UP000198424"/>
    </source>
</evidence>
<dbReference type="EMBL" id="JPRM01000010">
    <property type="protein sequence ID" value="KFF17269.1"/>
    <property type="molecule type" value="Genomic_DNA"/>
</dbReference>
<dbReference type="EMBL" id="MUGY01000008">
    <property type="protein sequence ID" value="OXA95104.1"/>
    <property type="molecule type" value="Genomic_DNA"/>
</dbReference>